<dbReference type="STRING" id="1891926.Fuma_02423"/>
<dbReference type="OrthoDB" id="286365at2"/>
<evidence type="ECO:0000313" key="2">
    <source>
        <dbReference type="Proteomes" id="UP000187735"/>
    </source>
</evidence>
<proteinExistence type="predicted"/>
<reference evidence="1 2" key="1">
    <citation type="journal article" date="2016" name="Front. Microbiol.">
        <title>Fuerstia marisgermanicae gen. nov., sp. nov., an Unusual Member of the Phylum Planctomycetes from the German Wadden Sea.</title>
        <authorList>
            <person name="Kohn T."/>
            <person name="Heuer A."/>
            <person name="Jogler M."/>
            <person name="Vollmers J."/>
            <person name="Boedeker C."/>
            <person name="Bunk B."/>
            <person name="Rast P."/>
            <person name="Borchert D."/>
            <person name="Glockner I."/>
            <person name="Freese H.M."/>
            <person name="Klenk H.P."/>
            <person name="Overmann J."/>
            <person name="Kaster A.K."/>
            <person name="Rohde M."/>
            <person name="Wiegand S."/>
            <person name="Jogler C."/>
        </authorList>
    </citation>
    <scope>NUCLEOTIDE SEQUENCE [LARGE SCALE GENOMIC DNA]</scope>
    <source>
        <strain evidence="1 2">NH11</strain>
    </source>
</reference>
<dbReference type="EMBL" id="CP017641">
    <property type="protein sequence ID" value="APZ92811.1"/>
    <property type="molecule type" value="Genomic_DNA"/>
</dbReference>
<name>A0A1P8WFI9_9PLAN</name>
<dbReference type="Proteomes" id="UP000187735">
    <property type="component" value="Chromosome"/>
</dbReference>
<keyword evidence="2" id="KW-1185">Reference proteome</keyword>
<organism evidence="1 2">
    <name type="scientific">Fuerstiella marisgermanici</name>
    <dbReference type="NCBI Taxonomy" id="1891926"/>
    <lineage>
        <taxon>Bacteria</taxon>
        <taxon>Pseudomonadati</taxon>
        <taxon>Planctomycetota</taxon>
        <taxon>Planctomycetia</taxon>
        <taxon>Planctomycetales</taxon>
        <taxon>Planctomycetaceae</taxon>
        <taxon>Fuerstiella</taxon>
    </lineage>
</organism>
<gene>
    <name evidence="1" type="ORF">Fuma_02423</name>
</gene>
<dbReference type="KEGG" id="fmr:Fuma_02423"/>
<protein>
    <submittedName>
        <fullName evidence="1">Uncharacterized protein</fullName>
    </submittedName>
</protein>
<dbReference type="RefSeq" id="WP_077024380.1">
    <property type="nucleotide sequence ID" value="NZ_CP017641.1"/>
</dbReference>
<evidence type="ECO:0000313" key="1">
    <source>
        <dbReference type="EMBL" id="APZ92811.1"/>
    </source>
</evidence>
<accession>A0A1P8WFI9</accession>
<dbReference type="AlphaFoldDB" id="A0A1P8WFI9"/>
<sequence length="170" mass="19699">MARIEEDKEDLMVDATALVHRAEFVRTDDEGAPHTWHIVTIGFRKDDSLSVYFDQDPFYQFDASGLLRRALEDSLLLRSQTDTLAKLHRARSDASTTLLREDLSPEQLEAFRQRMRTYVEELVALLADGKLDRRRVVSDDNALNQRVVEALRQVLSQKDPFLSKAIRQRR</sequence>